<evidence type="ECO:0000313" key="1">
    <source>
        <dbReference type="EMBL" id="TVX87095.1"/>
    </source>
</evidence>
<accession>A0A559IHD5</accession>
<name>A0A559IHD5_9BACL</name>
<evidence type="ECO:0008006" key="3">
    <source>
        <dbReference type="Google" id="ProtNLM"/>
    </source>
</evidence>
<gene>
    <name evidence="1" type="ORF">FPZ44_21590</name>
</gene>
<reference evidence="1 2" key="1">
    <citation type="submission" date="2019-07" db="EMBL/GenBank/DDBJ databases">
        <authorList>
            <person name="Kim J."/>
        </authorList>
    </citation>
    <scope>NUCLEOTIDE SEQUENCE [LARGE SCALE GENOMIC DNA]</scope>
    <source>
        <strain evidence="1 2">N4</strain>
    </source>
</reference>
<protein>
    <recommendedName>
        <fullName evidence="3">NIPSNAP domain-containing protein</fullName>
    </recommendedName>
</protein>
<keyword evidence="2" id="KW-1185">Reference proteome</keyword>
<dbReference type="Proteomes" id="UP000318102">
    <property type="component" value="Unassembled WGS sequence"/>
</dbReference>
<evidence type="ECO:0000313" key="2">
    <source>
        <dbReference type="Proteomes" id="UP000318102"/>
    </source>
</evidence>
<proteinExistence type="predicted"/>
<dbReference type="EMBL" id="VNJK01000004">
    <property type="protein sequence ID" value="TVX87095.1"/>
    <property type="molecule type" value="Genomic_DNA"/>
</dbReference>
<organism evidence="1 2">
    <name type="scientific">Paenibacillus agilis</name>
    <dbReference type="NCBI Taxonomy" id="3020863"/>
    <lineage>
        <taxon>Bacteria</taxon>
        <taxon>Bacillati</taxon>
        <taxon>Bacillota</taxon>
        <taxon>Bacilli</taxon>
        <taxon>Bacillales</taxon>
        <taxon>Paenibacillaceae</taxon>
        <taxon>Paenibacillus</taxon>
    </lineage>
</organism>
<sequence>MVMERIIFVEYRIDPAKRDIYLKKAAEQLANRQDVLWYEGTDQPNVFVEQWLNSTVEQYEAMKRMRLEEQSEWDELTDCIPGGKSKLHIWEFARVSHVSE</sequence>
<comment type="caution">
    <text evidence="1">The sequence shown here is derived from an EMBL/GenBank/DDBJ whole genome shotgun (WGS) entry which is preliminary data.</text>
</comment>
<dbReference type="OrthoDB" id="2967153at2"/>
<dbReference type="AlphaFoldDB" id="A0A559IHD5"/>